<proteinExistence type="predicted"/>
<dbReference type="RefSeq" id="WP_281350938.1">
    <property type="nucleotide sequence ID" value="NZ_CABPSK010000001.1"/>
</dbReference>
<gene>
    <name evidence="1" type="ORF">PPN31114_00958</name>
</gene>
<dbReference type="GeneID" id="300403015"/>
<evidence type="ECO:0008006" key="3">
    <source>
        <dbReference type="Google" id="ProtNLM"/>
    </source>
</evidence>
<protein>
    <recommendedName>
        <fullName evidence="3">DUF2239 domain-containing protein</fullName>
    </recommendedName>
</protein>
<dbReference type="InterPro" id="IPR018715">
    <property type="entry name" value="DUF2239"/>
</dbReference>
<evidence type="ECO:0000313" key="2">
    <source>
        <dbReference type="Proteomes" id="UP000366945"/>
    </source>
</evidence>
<keyword evidence="2" id="KW-1185">Reference proteome</keyword>
<name>A0A5E4SRP1_9BURK</name>
<sequence length="216" mass="23755">MAVTPAFAPAYTVFRGMRRIASGSLADAAIAYQQASLVDAHLPVLIFDDLTGDTRDVDVRGTAADIRERYCPVVVSASVADAAIDAIEATEATEAPAKSRGRPKLGVVAREVTLLPRHWDWLADQPGGASVALRKLVDEARRKFADRDLMRRAQERAYRFMSTIAGDLPQFEEASRALFANDFDALNARIAEWPEDVREYLTRLSSTDDLAALMNE</sequence>
<accession>A0A5E4SRP1</accession>
<evidence type="ECO:0000313" key="1">
    <source>
        <dbReference type="EMBL" id="VVD77642.1"/>
    </source>
</evidence>
<reference evidence="1 2" key="1">
    <citation type="submission" date="2019-08" db="EMBL/GenBank/DDBJ databases">
        <authorList>
            <person name="Peeters C."/>
        </authorList>
    </citation>
    <scope>NUCLEOTIDE SEQUENCE [LARGE SCALE GENOMIC DNA]</scope>
    <source>
        <strain evidence="1 2">LMG 31114</strain>
    </source>
</reference>
<dbReference type="AlphaFoldDB" id="A0A5E4SRP1"/>
<dbReference type="Proteomes" id="UP000366945">
    <property type="component" value="Unassembled WGS sequence"/>
</dbReference>
<dbReference type="EMBL" id="CABPSK010000001">
    <property type="protein sequence ID" value="VVD77642.1"/>
    <property type="molecule type" value="Genomic_DNA"/>
</dbReference>
<dbReference type="Pfam" id="PF09998">
    <property type="entry name" value="DUF2239"/>
    <property type="match status" value="1"/>
</dbReference>
<organism evidence="1 2">
    <name type="scientific">Pandoraea pneumonica</name>
    <dbReference type="NCBI Taxonomy" id="2508299"/>
    <lineage>
        <taxon>Bacteria</taxon>
        <taxon>Pseudomonadati</taxon>
        <taxon>Pseudomonadota</taxon>
        <taxon>Betaproteobacteria</taxon>
        <taxon>Burkholderiales</taxon>
        <taxon>Burkholderiaceae</taxon>
        <taxon>Pandoraea</taxon>
    </lineage>
</organism>